<evidence type="ECO:0000313" key="3">
    <source>
        <dbReference type="Proteomes" id="UP001219525"/>
    </source>
</evidence>
<dbReference type="AlphaFoldDB" id="A0AAD6XYR3"/>
<evidence type="ECO:0000313" key="2">
    <source>
        <dbReference type="EMBL" id="KAJ7187428.1"/>
    </source>
</evidence>
<feature type="compositionally biased region" description="Basic residues" evidence="1">
    <location>
        <begin position="746"/>
        <end position="761"/>
    </location>
</feature>
<name>A0AAD6XYR3_9AGAR</name>
<dbReference type="EMBL" id="JARJCW010000201">
    <property type="protein sequence ID" value="KAJ7187428.1"/>
    <property type="molecule type" value="Genomic_DNA"/>
</dbReference>
<reference evidence="2" key="1">
    <citation type="submission" date="2023-03" db="EMBL/GenBank/DDBJ databases">
        <title>Massive genome expansion in bonnet fungi (Mycena s.s.) driven by repeated elements and novel gene families across ecological guilds.</title>
        <authorList>
            <consortium name="Lawrence Berkeley National Laboratory"/>
            <person name="Harder C.B."/>
            <person name="Miyauchi S."/>
            <person name="Viragh M."/>
            <person name="Kuo A."/>
            <person name="Thoen E."/>
            <person name="Andreopoulos B."/>
            <person name="Lu D."/>
            <person name="Skrede I."/>
            <person name="Drula E."/>
            <person name="Henrissat B."/>
            <person name="Morin E."/>
            <person name="Kohler A."/>
            <person name="Barry K."/>
            <person name="LaButti K."/>
            <person name="Morin E."/>
            <person name="Salamov A."/>
            <person name="Lipzen A."/>
            <person name="Mereny Z."/>
            <person name="Hegedus B."/>
            <person name="Baldrian P."/>
            <person name="Stursova M."/>
            <person name="Weitz H."/>
            <person name="Taylor A."/>
            <person name="Grigoriev I.V."/>
            <person name="Nagy L.G."/>
            <person name="Martin F."/>
            <person name="Kauserud H."/>
        </authorList>
    </citation>
    <scope>NUCLEOTIDE SEQUENCE</scope>
    <source>
        <strain evidence="2">9144</strain>
    </source>
</reference>
<feature type="compositionally biased region" description="Polar residues" evidence="1">
    <location>
        <begin position="762"/>
        <end position="772"/>
    </location>
</feature>
<proteinExistence type="predicted"/>
<protein>
    <submittedName>
        <fullName evidence="2">Uncharacterized protein</fullName>
    </submittedName>
</protein>
<feature type="region of interest" description="Disordered" evidence="1">
    <location>
        <begin position="402"/>
        <end position="421"/>
    </location>
</feature>
<dbReference type="Proteomes" id="UP001219525">
    <property type="component" value="Unassembled WGS sequence"/>
</dbReference>
<sequence length="811" mass="90177">MATYFEELNTLERYVKTLRKSDADVERDVAELEPTSDELDMYYGSTIAAFNRRLEISCSQPTRTPRSLVPAALLSPAARPIFPPLAFHFLTLFPPFPTLATITLARRTRSCCARPARAMPTGAFMREHQDAQTTSAAPVEALAAHVTAVANSRLAFHRRLGRPRGQFMKKGSTASRRGLIEEITTADGLVITRIGLSRSSCKAAATRLSSPPLPPWERHNLKTAYIHVPQKSEALGSTCGHDFSAERSPPSDYRLQQRALHFFPIPPQTAPTRSLPDEYPTSSQAPLTSSISSRGHRIAALNAAVDIFGGMPTSREEDPRCPPLAIRVVIALPATRACRSHASWWPPPSLARPFLVSHFQLLQVEICVADGGVFAHGREICATVWLAASDARYVYEAREDDGADGSASADDTTHEDAEAESSPRPLPYLLWLSQTLLDYRHASLHRPPLLKLEFANMLHYIYALKLLFSRPRTEGYYLYNYTILKPTVMDDFAQAYLFLESVAPRLRESVPSPNHRATQFKLYRLLKEIALSIETNNPHFAHTTERPLTFPAPQDLPIPLQAPSTQGRVATRSDASGSGEGTQTTPVKATKTSRRNAMKSPEVQNRVAQILRTINDGPVPGVTSIPQRDVSVAPGEPLQDRVNAILASVENGRAPFDALVPGHHVQLESRLQVETAVLSQAFQGLTYSDEQWDTMFPKEPPLITPLESYIFDVADDYAGGDWRRRRTRRSGREERGRRQVKRFRWFSPKRKTRGSQPRRRPATSTGDHSAQITIDEDEVHVSGVEEEEVWGLGRANKDGGERSILSLMEAS</sequence>
<comment type="caution">
    <text evidence="2">The sequence shown here is derived from an EMBL/GenBank/DDBJ whole genome shotgun (WGS) entry which is preliminary data.</text>
</comment>
<accession>A0AAD6XYR3</accession>
<feature type="region of interest" description="Disordered" evidence="1">
    <location>
        <begin position="746"/>
        <end position="777"/>
    </location>
</feature>
<gene>
    <name evidence="2" type="ORF">GGX14DRAFT_409195</name>
</gene>
<organism evidence="2 3">
    <name type="scientific">Mycena pura</name>
    <dbReference type="NCBI Taxonomy" id="153505"/>
    <lineage>
        <taxon>Eukaryota</taxon>
        <taxon>Fungi</taxon>
        <taxon>Dikarya</taxon>
        <taxon>Basidiomycota</taxon>
        <taxon>Agaricomycotina</taxon>
        <taxon>Agaricomycetes</taxon>
        <taxon>Agaricomycetidae</taxon>
        <taxon>Agaricales</taxon>
        <taxon>Marasmiineae</taxon>
        <taxon>Mycenaceae</taxon>
        <taxon>Mycena</taxon>
    </lineage>
</organism>
<feature type="compositionally biased region" description="Polar residues" evidence="1">
    <location>
        <begin position="562"/>
        <end position="587"/>
    </location>
</feature>
<keyword evidence="3" id="KW-1185">Reference proteome</keyword>
<feature type="region of interest" description="Disordered" evidence="1">
    <location>
        <begin position="551"/>
        <end position="603"/>
    </location>
</feature>
<evidence type="ECO:0000256" key="1">
    <source>
        <dbReference type="SAM" id="MobiDB-lite"/>
    </source>
</evidence>